<dbReference type="Proteomes" id="UP001257948">
    <property type="component" value="Unassembled WGS sequence"/>
</dbReference>
<evidence type="ECO:0000313" key="5">
    <source>
        <dbReference type="EMBL" id="MDT7841929.1"/>
    </source>
</evidence>
<accession>A0ABU3LRT8</accession>
<dbReference type="Pfam" id="PF14257">
    <property type="entry name" value="DUF4349"/>
    <property type="match status" value="1"/>
</dbReference>
<name>A0ABU3LRT8_9ACTN</name>
<keyword evidence="3" id="KW-0732">Signal</keyword>
<feature type="domain" description="DUF4349" evidence="4">
    <location>
        <begin position="77"/>
        <end position="284"/>
    </location>
</feature>
<keyword evidence="2" id="KW-0812">Transmembrane</keyword>
<comment type="caution">
    <text evidence="5">The sequence shown here is derived from an EMBL/GenBank/DDBJ whole genome shotgun (WGS) entry which is preliminary data.</text>
</comment>
<dbReference type="RefSeq" id="WP_314201100.1">
    <property type="nucleotide sequence ID" value="NZ_JAVTLL010000008.1"/>
</dbReference>
<feature type="chain" id="PRO_5045804105" evidence="3">
    <location>
        <begin position="30"/>
        <end position="324"/>
    </location>
</feature>
<evidence type="ECO:0000256" key="1">
    <source>
        <dbReference type="SAM" id="MobiDB-lite"/>
    </source>
</evidence>
<keyword evidence="6" id="KW-1185">Reference proteome</keyword>
<feature type="compositionally biased region" description="Low complexity" evidence="1">
    <location>
        <begin position="50"/>
        <end position="60"/>
    </location>
</feature>
<organism evidence="5 6">
    <name type="scientific">Streptomyces justiciae</name>
    <dbReference type="NCBI Taxonomy" id="2780140"/>
    <lineage>
        <taxon>Bacteria</taxon>
        <taxon>Bacillati</taxon>
        <taxon>Actinomycetota</taxon>
        <taxon>Actinomycetes</taxon>
        <taxon>Kitasatosporales</taxon>
        <taxon>Streptomycetaceae</taxon>
        <taxon>Streptomyces</taxon>
    </lineage>
</organism>
<dbReference type="PROSITE" id="PS51257">
    <property type="entry name" value="PROKAR_LIPOPROTEIN"/>
    <property type="match status" value="1"/>
</dbReference>
<dbReference type="EMBL" id="JAVTLL010000008">
    <property type="protein sequence ID" value="MDT7841929.1"/>
    <property type="molecule type" value="Genomic_DNA"/>
</dbReference>
<gene>
    <name evidence="5" type="ORF">RQC66_14405</name>
</gene>
<evidence type="ECO:0000256" key="3">
    <source>
        <dbReference type="SAM" id="SignalP"/>
    </source>
</evidence>
<evidence type="ECO:0000259" key="4">
    <source>
        <dbReference type="Pfam" id="PF14257"/>
    </source>
</evidence>
<protein>
    <submittedName>
        <fullName evidence="5">DUF4349 domain-containing protein</fullName>
    </submittedName>
</protein>
<feature type="region of interest" description="Disordered" evidence="1">
    <location>
        <begin position="28"/>
        <end position="76"/>
    </location>
</feature>
<feature type="transmembrane region" description="Helical" evidence="2">
    <location>
        <begin position="262"/>
        <end position="285"/>
    </location>
</feature>
<reference evidence="6" key="1">
    <citation type="submission" date="2023-07" db="EMBL/GenBank/DDBJ databases">
        <title>Draft genome sequence of the endophytic actinobacterium Streptomyces justiciae WPN32, a potential antibiotic producer.</title>
        <authorList>
            <person name="Yasawong M."/>
            <person name="Pana W."/>
            <person name="Ganta P."/>
            <person name="Santapan N."/>
            <person name="Songngamsuk T."/>
            <person name="Phatcharaharikarn M."/>
            <person name="Kerdtoob S."/>
            <person name="Nantapong N."/>
        </authorList>
    </citation>
    <scope>NUCLEOTIDE SEQUENCE [LARGE SCALE GENOMIC DNA]</scope>
    <source>
        <strain evidence="6">WPN32</strain>
    </source>
</reference>
<keyword evidence="2" id="KW-1133">Transmembrane helix</keyword>
<feature type="signal peptide" evidence="3">
    <location>
        <begin position="1"/>
        <end position="29"/>
    </location>
</feature>
<sequence>MRARRSVRPVQALAGLLLAAALALSGCTASDSSDGGSGSDSAALSEAKEAAPGGAADSDSGAGGKQATTAPKLPTSHIIRTAELTVQVKDVPKALEAARTTTENAGGYVGKESTFRDEDGAEQTQVTLRVPVDKYDEVLTELEGAGKLVERTAKAQDVTDQVVDVESRVKTQRASVARIRELMDRATKLSDVVTLEGELSTRQADLEALLARQASLKDRTSLATITLSLSEKPVAKAAEDDDPGVMDALSGGWDAFVSMLRWIVVALAAILPFAAVLALLLLAWLRLIRPRLPRRPAPAAVSTALGPLPVARPAPTEEEGGERD</sequence>
<evidence type="ECO:0000313" key="6">
    <source>
        <dbReference type="Proteomes" id="UP001257948"/>
    </source>
</evidence>
<proteinExistence type="predicted"/>
<dbReference type="InterPro" id="IPR025645">
    <property type="entry name" value="DUF4349"/>
</dbReference>
<keyword evidence="2" id="KW-0472">Membrane</keyword>
<evidence type="ECO:0000256" key="2">
    <source>
        <dbReference type="SAM" id="Phobius"/>
    </source>
</evidence>
<feature type="compositionally biased region" description="Low complexity" evidence="1">
    <location>
        <begin position="28"/>
        <end position="43"/>
    </location>
</feature>